<dbReference type="EMBL" id="CACVKT020000401">
    <property type="protein sequence ID" value="CAC5358816.1"/>
    <property type="molecule type" value="Genomic_DNA"/>
</dbReference>
<dbReference type="InterPro" id="IPR043502">
    <property type="entry name" value="DNA/RNA_pol_sf"/>
</dbReference>
<gene>
    <name evidence="2" type="ORF">MCOR_1902</name>
</gene>
<dbReference type="SUPFAM" id="SSF56672">
    <property type="entry name" value="DNA/RNA polymerases"/>
    <property type="match status" value="1"/>
</dbReference>
<name>A0A6J7ZZH7_MYTCO</name>
<dbReference type="AlphaFoldDB" id="A0A6J7ZZH7"/>
<feature type="region of interest" description="Disordered" evidence="1">
    <location>
        <begin position="202"/>
        <end position="235"/>
    </location>
</feature>
<evidence type="ECO:0000313" key="2">
    <source>
        <dbReference type="EMBL" id="CAC5358816.1"/>
    </source>
</evidence>
<organism evidence="2 3">
    <name type="scientific">Mytilus coruscus</name>
    <name type="common">Sea mussel</name>
    <dbReference type="NCBI Taxonomy" id="42192"/>
    <lineage>
        <taxon>Eukaryota</taxon>
        <taxon>Metazoa</taxon>
        <taxon>Spiralia</taxon>
        <taxon>Lophotrochozoa</taxon>
        <taxon>Mollusca</taxon>
        <taxon>Bivalvia</taxon>
        <taxon>Autobranchia</taxon>
        <taxon>Pteriomorphia</taxon>
        <taxon>Mytilida</taxon>
        <taxon>Mytiloidea</taxon>
        <taxon>Mytilidae</taxon>
        <taxon>Mytilinae</taxon>
        <taxon>Mytilus</taxon>
    </lineage>
</organism>
<reference evidence="2 3" key="1">
    <citation type="submission" date="2020-06" db="EMBL/GenBank/DDBJ databases">
        <authorList>
            <person name="Li R."/>
            <person name="Bekaert M."/>
        </authorList>
    </citation>
    <scope>NUCLEOTIDE SEQUENCE [LARGE SCALE GENOMIC DNA]</scope>
    <source>
        <strain evidence="3">wild</strain>
    </source>
</reference>
<dbReference type="Proteomes" id="UP000507470">
    <property type="component" value="Unassembled WGS sequence"/>
</dbReference>
<evidence type="ECO:0000256" key="1">
    <source>
        <dbReference type="SAM" id="MobiDB-lite"/>
    </source>
</evidence>
<dbReference type="PANTHER" id="PTHR37984">
    <property type="entry name" value="PROTEIN CBG26694"/>
    <property type="match status" value="1"/>
</dbReference>
<accession>A0A6J7ZZH7</accession>
<keyword evidence="3" id="KW-1185">Reference proteome</keyword>
<evidence type="ECO:0000313" key="3">
    <source>
        <dbReference type="Proteomes" id="UP000507470"/>
    </source>
</evidence>
<dbReference type="OrthoDB" id="425619at2759"/>
<proteinExistence type="predicted"/>
<feature type="compositionally biased region" description="Basic and acidic residues" evidence="1">
    <location>
        <begin position="224"/>
        <end position="233"/>
    </location>
</feature>
<dbReference type="PANTHER" id="PTHR37984:SF5">
    <property type="entry name" value="PROTEIN NYNRIN-LIKE"/>
    <property type="match status" value="1"/>
</dbReference>
<protein>
    <submittedName>
        <fullName evidence="2">Uncharacterized protein</fullName>
    </submittedName>
</protein>
<dbReference type="Gene3D" id="3.10.10.10">
    <property type="entry name" value="HIV Type 1 Reverse Transcriptase, subunit A, domain 1"/>
    <property type="match status" value="1"/>
</dbReference>
<feature type="compositionally biased region" description="Polar residues" evidence="1">
    <location>
        <begin position="202"/>
        <end position="223"/>
    </location>
</feature>
<sequence length="313" mass="35565">MEENFQQPTSSTEKSVKIPEHLQALTENVSDNLTFSQRSDIGKVISEYADVFVGPDGKLGRTDLVEHSILTETDRPVKVPPRRLPISQREVAAAEIDKMLKNDIIEPSHSPFSAPIVLTRATNSNWLGQWSSDELVTEQKNDAAISHITQWLETHTQKPEVKSTNQEFKLLMRQWQSLKDQNLNPTFSQECVSLLDIEKSRTTPYHPQSDASTSKTVTPPESNLNDRSKDYKGDNCLQTRATNSNWLGQWSSDELVTEQKNDAAISHITQLLETHTQKPEVKSTNQEFKLLMRQWQSLKVSNGRRRVVCPDCL</sequence>
<dbReference type="InterPro" id="IPR050951">
    <property type="entry name" value="Retrovirus_Pol_polyprotein"/>
</dbReference>